<gene>
    <name evidence="2" type="ORF">GA0061103_1541</name>
</gene>
<evidence type="ECO:0000313" key="3">
    <source>
        <dbReference type="Proteomes" id="UP000199101"/>
    </source>
</evidence>
<dbReference type="Proteomes" id="UP000199101">
    <property type="component" value="Unassembled WGS sequence"/>
</dbReference>
<dbReference type="STRING" id="410764.GA0061103_1541"/>
<organism evidence="2 3">
    <name type="scientific">Rhizobium multihospitium</name>
    <dbReference type="NCBI Taxonomy" id="410764"/>
    <lineage>
        <taxon>Bacteria</taxon>
        <taxon>Pseudomonadati</taxon>
        <taxon>Pseudomonadota</taxon>
        <taxon>Alphaproteobacteria</taxon>
        <taxon>Hyphomicrobiales</taxon>
        <taxon>Rhizobiaceae</taxon>
        <taxon>Rhizobium/Agrobacterium group</taxon>
        <taxon>Rhizobium</taxon>
    </lineage>
</organism>
<dbReference type="AlphaFoldDB" id="A0A1C3U5L5"/>
<feature type="compositionally biased region" description="Basic residues" evidence="1">
    <location>
        <begin position="93"/>
        <end position="105"/>
    </location>
</feature>
<feature type="compositionally biased region" description="Polar residues" evidence="1">
    <location>
        <begin position="77"/>
        <end position="86"/>
    </location>
</feature>
<feature type="region of interest" description="Disordered" evidence="1">
    <location>
        <begin position="75"/>
        <end position="105"/>
    </location>
</feature>
<protein>
    <submittedName>
        <fullName evidence="2">Uncharacterized protein</fullName>
    </submittedName>
</protein>
<reference evidence="3" key="1">
    <citation type="submission" date="2016-08" db="EMBL/GenBank/DDBJ databases">
        <authorList>
            <person name="Varghese N."/>
            <person name="Submissions Spin"/>
        </authorList>
    </citation>
    <scope>NUCLEOTIDE SEQUENCE [LARGE SCALE GENOMIC DNA]</scope>
    <source>
        <strain evidence="3">HAMBI 2975</strain>
    </source>
</reference>
<accession>A0A1C3U5L5</accession>
<name>A0A1C3U5L5_9HYPH</name>
<proteinExistence type="predicted"/>
<evidence type="ECO:0000313" key="2">
    <source>
        <dbReference type="EMBL" id="SCB10637.1"/>
    </source>
</evidence>
<keyword evidence="3" id="KW-1185">Reference proteome</keyword>
<sequence>MHGYNVGVGMRNIASRKKESGTIHAVKFLLGASNPLSRANDLACKIDWQIVEIIEVTARDDLNMTATDRRGIEERNQFGTFKNGSARNPIRAQCHKRGTKKSFRS</sequence>
<evidence type="ECO:0000256" key="1">
    <source>
        <dbReference type="SAM" id="MobiDB-lite"/>
    </source>
</evidence>
<dbReference type="EMBL" id="FMAG01000001">
    <property type="protein sequence ID" value="SCB10637.1"/>
    <property type="molecule type" value="Genomic_DNA"/>
</dbReference>